<evidence type="ECO:0000313" key="1">
    <source>
        <dbReference type="EMBL" id="KAB6147083.1"/>
    </source>
</evidence>
<name>A0A7J5PVR3_9BACE</name>
<evidence type="ECO:0000313" key="2">
    <source>
        <dbReference type="Proteomes" id="UP000434604"/>
    </source>
</evidence>
<dbReference type="RefSeq" id="WP_151934853.1">
    <property type="nucleotide sequence ID" value="NZ_WDED01000018.1"/>
</dbReference>
<reference evidence="1 2" key="1">
    <citation type="journal article" date="2019" name="Nat. Med.">
        <title>A library of human gut bacterial isolates paired with longitudinal multiomics data enables mechanistic microbiome research.</title>
        <authorList>
            <person name="Poyet M."/>
            <person name="Groussin M."/>
            <person name="Gibbons S.M."/>
            <person name="Avila-Pacheco J."/>
            <person name="Jiang X."/>
            <person name="Kearney S.M."/>
            <person name="Perrotta A.R."/>
            <person name="Berdy B."/>
            <person name="Zhao S."/>
            <person name="Lieberman T.D."/>
            <person name="Swanson P.K."/>
            <person name="Smith M."/>
            <person name="Roesemann S."/>
            <person name="Alexander J.E."/>
            <person name="Rich S.A."/>
            <person name="Livny J."/>
            <person name="Vlamakis H."/>
            <person name="Clish C."/>
            <person name="Bullock K."/>
            <person name="Deik A."/>
            <person name="Scott J."/>
            <person name="Pierce K.A."/>
            <person name="Xavier R.J."/>
            <person name="Alm E.J."/>
        </authorList>
    </citation>
    <scope>NUCLEOTIDE SEQUENCE [LARGE SCALE GENOMIC DNA]</scope>
    <source>
        <strain evidence="1 2">BIOML-A58</strain>
    </source>
</reference>
<protein>
    <submittedName>
        <fullName evidence="1">Uncharacterized protein</fullName>
    </submittedName>
</protein>
<proteinExistence type="predicted"/>
<dbReference type="EMBL" id="WDED01000018">
    <property type="protein sequence ID" value="KAB6147083.1"/>
    <property type="molecule type" value="Genomic_DNA"/>
</dbReference>
<organism evidence="1 2">
    <name type="scientific">Bacteroides xylanisolvens</name>
    <dbReference type="NCBI Taxonomy" id="371601"/>
    <lineage>
        <taxon>Bacteria</taxon>
        <taxon>Pseudomonadati</taxon>
        <taxon>Bacteroidota</taxon>
        <taxon>Bacteroidia</taxon>
        <taxon>Bacteroidales</taxon>
        <taxon>Bacteroidaceae</taxon>
        <taxon>Bacteroides</taxon>
    </lineage>
</organism>
<sequence length="122" mass="13732">MITKNQWCTINLNQLGLRSEDNATVIKGSGATYAMDMGMPPYKPGDSVPKNWDELLRGTIQYMKGFKDSAGRYLMIVQTSTGENTEYRGCFPKCSHRAETVLHATSLARPLEELVRWVESNI</sequence>
<dbReference type="Proteomes" id="UP000434604">
    <property type="component" value="Unassembled WGS sequence"/>
</dbReference>
<comment type="caution">
    <text evidence="1">The sequence shown here is derived from an EMBL/GenBank/DDBJ whole genome shotgun (WGS) entry which is preliminary data.</text>
</comment>
<accession>A0A7J5PVR3</accession>
<dbReference type="AlphaFoldDB" id="A0A7J5PVR3"/>
<gene>
    <name evidence="1" type="ORF">GA398_13015</name>
</gene>